<name>K1Z557_9BACT</name>
<evidence type="ECO:0000313" key="1">
    <source>
        <dbReference type="EMBL" id="EKD44622.1"/>
    </source>
</evidence>
<protein>
    <submittedName>
        <fullName evidence="1">Uncharacterized protein</fullName>
    </submittedName>
</protein>
<proteinExistence type="predicted"/>
<organism evidence="1">
    <name type="scientific">uncultured bacterium</name>
    <name type="common">gcode 4</name>
    <dbReference type="NCBI Taxonomy" id="1234023"/>
    <lineage>
        <taxon>Bacteria</taxon>
        <taxon>environmental samples</taxon>
    </lineage>
</organism>
<sequence length="55" mass="6233">MGKEESTIKDSRDGAILEDLFEGQEIGRGEYWFKTNSHKDSLPIPAGDKVSWYIS</sequence>
<gene>
    <name evidence="1" type="ORF">ACD_71C00073G0004</name>
</gene>
<accession>K1Z557</accession>
<dbReference type="EMBL" id="AMFJ01028804">
    <property type="protein sequence ID" value="EKD44622.1"/>
    <property type="molecule type" value="Genomic_DNA"/>
</dbReference>
<comment type="caution">
    <text evidence="1">The sequence shown here is derived from an EMBL/GenBank/DDBJ whole genome shotgun (WGS) entry which is preliminary data.</text>
</comment>
<reference evidence="1" key="1">
    <citation type="journal article" date="2012" name="Science">
        <title>Fermentation, hydrogen, and sulfur metabolism in multiple uncultivated bacterial phyla.</title>
        <authorList>
            <person name="Wrighton K.C."/>
            <person name="Thomas B.C."/>
            <person name="Sharon I."/>
            <person name="Miller C.S."/>
            <person name="Castelle C.J."/>
            <person name="VerBerkmoes N.C."/>
            <person name="Wilkins M.J."/>
            <person name="Hettich R.L."/>
            <person name="Lipton M.S."/>
            <person name="Williams K.H."/>
            <person name="Long P.E."/>
            <person name="Banfield J.F."/>
        </authorList>
    </citation>
    <scope>NUCLEOTIDE SEQUENCE [LARGE SCALE GENOMIC DNA]</scope>
</reference>
<dbReference type="AlphaFoldDB" id="K1Z557"/>
<feature type="non-terminal residue" evidence="1">
    <location>
        <position position="55"/>
    </location>
</feature>